<dbReference type="Proteomes" id="UP000274822">
    <property type="component" value="Unassembled WGS sequence"/>
</dbReference>
<feature type="region of interest" description="Disordered" evidence="1">
    <location>
        <begin position="1"/>
        <end position="25"/>
    </location>
</feature>
<accession>A0A433QV41</accession>
<dbReference type="AlphaFoldDB" id="A0A433QV41"/>
<proteinExistence type="predicted"/>
<evidence type="ECO:0000313" key="3">
    <source>
        <dbReference type="Proteomes" id="UP000274822"/>
    </source>
</evidence>
<evidence type="ECO:0000313" key="2">
    <source>
        <dbReference type="EMBL" id="RUS33660.1"/>
    </source>
</evidence>
<keyword evidence="3" id="KW-1185">Reference proteome</keyword>
<evidence type="ECO:0000256" key="1">
    <source>
        <dbReference type="SAM" id="MobiDB-lite"/>
    </source>
</evidence>
<feature type="non-terminal residue" evidence="2">
    <location>
        <position position="1"/>
    </location>
</feature>
<reference evidence="2 3" key="1">
    <citation type="journal article" date="2018" name="New Phytol.">
        <title>Phylogenomics of Endogonaceae and evolution of mycorrhizas within Mucoromycota.</title>
        <authorList>
            <person name="Chang Y."/>
            <person name="Desiro A."/>
            <person name="Na H."/>
            <person name="Sandor L."/>
            <person name="Lipzen A."/>
            <person name="Clum A."/>
            <person name="Barry K."/>
            <person name="Grigoriev I.V."/>
            <person name="Martin F.M."/>
            <person name="Stajich J.E."/>
            <person name="Smith M.E."/>
            <person name="Bonito G."/>
            <person name="Spatafora J.W."/>
        </authorList>
    </citation>
    <scope>NUCLEOTIDE SEQUENCE [LARGE SCALE GENOMIC DNA]</scope>
    <source>
        <strain evidence="2 3">AD002</strain>
    </source>
</reference>
<comment type="caution">
    <text evidence="2">The sequence shown here is derived from an EMBL/GenBank/DDBJ whole genome shotgun (WGS) entry which is preliminary data.</text>
</comment>
<name>A0A433QV41_9FUNG</name>
<organism evidence="2 3">
    <name type="scientific">Jimgerdemannia flammicorona</name>
    <dbReference type="NCBI Taxonomy" id="994334"/>
    <lineage>
        <taxon>Eukaryota</taxon>
        <taxon>Fungi</taxon>
        <taxon>Fungi incertae sedis</taxon>
        <taxon>Mucoromycota</taxon>
        <taxon>Mucoromycotina</taxon>
        <taxon>Endogonomycetes</taxon>
        <taxon>Endogonales</taxon>
        <taxon>Endogonaceae</taxon>
        <taxon>Jimgerdemannia</taxon>
    </lineage>
</organism>
<protein>
    <submittedName>
        <fullName evidence="2">Uncharacterized protein</fullName>
    </submittedName>
</protein>
<sequence>EQRRLLQSFGERPKATSRSTSPEQSKPVAILYQTIMEWGPIGARAIVNGPPYTRLWLRCLTTCPHKVEIRSTPSADALKLVAIFMRAKLERCAVNPGDIANNTNTCQSSTPPANSAFRCQDNAKPAELLLYSKVNLR</sequence>
<dbReference type="EMBL" id="RBNJ01001026">
    <property type="protein sequence ID" value="RUS33660.1"/>
    <property type="molecule type" value="Genomic_DNA"/>
</dbReference>
<gene>
    <name evidence="2" type="ORF">BC938DRAFT_470646</name>
</gene>